<evidence type="ECO:0000313" key="3">
    <source>
        <dbReference type="Proteomes" id="UP000827724"/>
    </source>
</evidence>
<feature type="compositionally biased region" description="Basic and acidic residues" evidence="1">
    <location>
        <begin position="23"/>
        <end position="36"/>
    </location>
</feature>
<feature type="region of interest" description="Disordered" evidence="1">
    <location>
        <begin position="23"/>
        <end position="96"/>
    </location>
</feature>
<feature type="compositionally biased region" description="Acidic residues" evidence="1">
    <location>
        <begin position="84"/>
        <end position="95"/>
    </location>
</feature>
<evidence type="ECO:0000256" key="1">
    <source>
        <dbReference type="SAM" id="MobiDB-lite"/>
    </source>
</evidence>
<organism evidence="2 3">
    <name type="scientific">Trichoderma cornu-damae</name>
    <dbReference type="NCBI Taxonomy" id="654480"/>
    <lineage>
        <taxon>Eukaryota</taxon>
        <taxon>Fungi</taxon>
        <taxon>Dikarya</taxon>
        <taxon>Ascomycota</taxon>
        <taxon>Pezizomycotina</taxon>
        <taxon>Sordariomycetes</taxon>
        <taxon>Hypocreomycetidae</taxon>
        <taxon>Hypocreales</taxon>
        <taxon>Hypocreaceae</taxon>
        <taxon>Trichoderma</taxon>
    </lineage>
</organism>
<gene>
    <name evidence="2" type="ORF">Trco_000883</name>
</gene>
<keyword evidence="3" id="KW-1185">Reference proteome</keyword>
<dbReference type="Proteomes" id="UP000827724">
    <property type="component" value="Unassembled WGS sequence"/>
</dbReference>
<proteinExistence type="predicted"/>
<dbReference type="AlphaFoldDB" id="A0A9P8QWX0"/>
<protein>
    <submittedName>
        <fullName evidence="2">Uncharacterized protein</fullName>
    </submittedName>
</protein>
<reference evidence="2" key="1">
    <citation type="submission" date="2021-08" db="EMBL/GenBank/DDBJ databases">
        <title>Chromosome-Level Trichoderma cornu-damae using Hi-C Data.</title>
        <authorList>
            <person name="Kim C.S."/>
        </authorList>
    </citation>
    <scope>NUCLEOTIDE SEQUENCE</scope>
    <source>
        <strain evidence="2">KA19-0412C</strain>
    </source>
</reference>
<accession>A0A9P8QWX0</accession>
<comment type="caution">
    <text evidence="2">The sequence shown here is derived from an EMBL/GenBank/DDBJ whole genome shotgun (WGS) entry which is preliminary data.</text>
</comment>
<evidence type="ECO:0000313" key="2">
    <source>
        <dbReference type="EMBL" id="KAH6610863.1"/>
    </source>
</evidence>
<name>A0A9P8QWX0_9HYPO</name>
<dbReference type="EMBL" id="JAIWOZ010000001">
    <property type="protein sequence ID" value="KAH6610863.1"/>
    <property type="molecule type" value="Genomic_DNA"/>
</dbReference>
<sequence>MVRVPPYAKQALLQARIGRLVHEQAGEGREGEHGEAELDGPVDAGAGNEGEGPFQGEHGHAQEQVDDLEDGGGLDGGVERLGEEVPEDLGPEEALDSGANLVWLGRRVSLCLRV</sequence>